<evidence type="ECO:0000256" key="10">
    <source>
        <dbReference type="ARBA" id="ARBA00031145"/>
    </source>
</evidence>
<protein>
    <recommendedName>
        <fullName evidence="2">FAD synthase</fullName>
        <ecNumber evidence="2">2.7.7.2</ecNumber>
    </recommendedName>
    <alternativeName>
        <fullName evidence="10">FAD pyrophosphorylase</fullName>
    </alternativeName>
    <alternativeName>
        <fullName evidence="11">FMN adenylyltransferase</fullName>
    </alternativeName>
</protein>
<dbReference type="Proteomes" id="UP000037069">
    <property type="component" value="Unassembled WGS sequence"/>
</dbReference>
<keyword evidence="3" id="KW-0285">Flavoprotein</keyword>
<feature type="domain" description="Phosphoadenosine phosphosulphate reductase" evidence="13">
    <location>
        <begin position="117"/>
        <end position="211"/>
    </location>
</feature>
<name>A0A0L0BTY1_LUCCU</name>
<keyword evidence="4" id="KW-0288">FMN</keyword>
<evidence type="ECO:0000256" key="11">
    <source>
        <dbReference type="ARBA" id="ARBA00031871"/>
    </source>
</evidence>
<dbReference type="OMA" id="INPMLEW"/>
<evidence type="ECO:0000256" key="8">
    <source>
        <dbReference type="ARBA" id="ARBA00022827"/>
    </source>
</evidence>
<evidence type="ECO:0000256" key="7">
    <source>
        <dbReference type="ARBA" id="ARBA00022741"/>
    </source>
</evidence>
<proteinExistence type="predicted"/>
<keyword evidence="6" id="KW-0548">Nucleotidyltransferase</keyword>
<keyword evidence="8" id="KW-0274">FAD</keyword>
<dbReference type="GO" id="GO:0006747">
    <property type="term" value="P:FAD biosynthetic process"/>
    <property type="evidence" value="ECO:0007669"/>
    <property type="project" value="TreeGrafter"/>
</dbReference>
<evidence type="ECO:0000256" key="4">
    <source>
        <dbReference type="ARBA" id="ARBA00022643"/>
    </source>
</evidence>
<comment type="pathway">
    <text evidence="1">Cofactor biosynthesis; FAD biosynthesis; FAD from FMN: step 1/1.</text>
</comment>
<evidence type="ECO:0000259" key="13">
    <source>
        <dbReference type="Pfam" id="PF01507"/>
    </source>
</evidence>
<dbReference type="AlphaFoldDB" id="A0A0L0BTY1"/>
<evidence type="ECO:0000256" key="5">
    <source>
        <dbReference type="ARBA" id="ARBA00022679"/>
    </source>
</evidence>
<keyword evidence="15" id="KW-1185">Reference proteome</keyword>
<evidence type="ECO:0000256" key="3">
    <source>
        <dbReference type="ARBA" id="ARBA00022630"/>
    </source>
</evidence>
<dbReference type="GO" id="GO:0003919">
    <property type="term" value="F:FMN adenylyltransferase activity"/>
    <property type="evidence" value="ECO:0007669"/>
    <property type="project" value="UniProtKB-EC"/>
</dbReference>
<sequence length="246" mass="29126">MEVKLDSKEQKINQKDMVDFKYQHFEDIEEGIKEKEKDILEIMHKVFQLYKPEEILLSFNGGKDCTVVLHMLHTFFQKNACLKNIKIPTLYITDPDGFEEIDQFVNDCLNIYNIDLIKKKGPIKEALKELCNENPKLKAVFMGCRRTDPFCKDLKVMQMTDSGWPPLMRINPIIDWKCRQVWEYIYLYNVPYCKLYQKGYTSIGNKRNTKPNPYLRLIDVTTGKVVNYRHGHELLDNDELERAGRF</sequence>
<dbReference type="PANTHER" id="PTHR23293">
    <property type="entry name" value="FAD SYNTHETASE-RELATED FMN ADENYLYLTRANSFERASE"/>
    <property type="match status" value="1"/>
</dbReference>
<dbReference type="PANTHER" id="PTHR23293:SF9">
    <property type="entry name" value="FAD SYNTHASE"/>
    <property type="match status" value="1"/>
</dbReference>
<evidence type="ECO:0000256" key="2">
    <source>
        <dbReference type="ARBA" id="ARBA00012393"/>
    </source>
</evidence>
<keyword evidence="7" id="KW-0547">Nucleotide-binding</keyword>
<gene>
    <name evidence="14" type="ORF">FF38_14444</name>
</gene>
<dbReference type="CDD" id="cd23948">
    <property type="entry name" value="FAD_synthase"/>
    <property type="match status" value="1"/>
</dbReference>
<dbReference type="OrthoDB" id="270728at2759"/>
<reference evidence="14 15" key="1">
    <citation type="journal article" date="2015" name="Nat. Commun.">
        <title>Lucilia cuprina genome unlocks parasitic fly biology to underpin future interventions.</title>
        <authorList>
            <person name="Anstead C.A."/>
            <person name="Korhonen P.K."/>
            <person name="Young N.D."/>
            <person name="Hall R.S."/>
            <person name="Jex A.R."/>
            <person name="Murali S.C."/>
            <person name="Hughes D.S."/>
            <person name="Lee S.F."/>
            <person name="Perry T."/>
            <person name="Stroehlein A.J."/>
            <person name="Ansell B.R."/>
            <person name="Breugelmans B."/>
            <person name="Hofmann A."/>
            <person name="Qu J."/>
            <person name="Dugan S."/>
            <person name="Lee S.L."/>
            <person name="Chao H."/>
            <person name="Dinh H."/>
            <person name="Han Y."/>
            <person name="Doddapaneni H.V."/>
            <person name="Worley K.C."/>
            <person name="Muzny D.M."/>
            <person name="Ioannidis P."/>
            <person name="Waterhouse R.M."/>
            <person name="Zdobnov E.M."/>
            <person name="James P.J."/>
            <person name="Bagnall N.H."/>
            <person name="Kotze A.C."/>
            <person name="Gibbs R.A."/>
            <person name="Richards S."/>
            <person name="Batterham P."/>
            <person name="Gasser R.B."/>
        </authorList>
    </citation>
    <scope>NUCLEOTIDE SEQUENCE [LARGE SCALE GENOMIC DNA]</scope>
    <source>
        <strain evidence="14 15">LS</strain>
        <tissue evidence="14">Full body</tissue>
    </source>
</reference>
<dbReference type="STRING" id="7375.A0A0L0BTY1"/>
<accession>A0A0L0BTY1</accession>
<keyword evidence="9" id="KW-0067">ATP-binding</keyword>
<dbReference type="SUPFAM" id="SSF52402">
    <property type="entry name" value="Adenine nucleotide alpha hydrolases-like"/>
    <property type="match status" value="1"/>
</dbReference>
<dbReference type="InterPro" id="IPR002500">
    <property type="entry name" value="PAPS_reduct_dom"/>
</dbReference>
<comment type="catalytic activity">
    <reaction evidence="12">
        <text>FMN + ATP + H(+) = FAD + diphosphate</text>
        <dbReference type="Rhea" id="RHEA:17237"/>
        <dbReference type="ChEBI" id="CHEBI:15378"/>
        <dbReference type="ChEBI" id="CHEBI:30616"/>
        <dbReference type="ChEBI" id="CHEBI:33019"/>
        <dbReference type="ChEBI" id="CHEBI:57692"/>
        <dbReference type="ChEBI" id="CHEBI:58210"/>
        <dbReference type="EC" id="2.7.7.2"/>
    </reaction>
</comment>
<comment type="caution">
    <text evidence="14">The sequence shown here is derived from an EMBL/GenBank/DDBJ whole genome shotgun (WGS) entry which is preliminary data.</text>
</comment>
<organism evidence="14 15">
    <name type="scientific">Lucilia cuprina</name>
    <name type="common">Green bottle fly</name>
    <name type="synonym">Australian sheep blowfly</name>
    <dbReference type="NCBI Taxonomy" id="7375"/>
    <lineage>
        <taxon>Eukaryota</taxon>
        <taxon>Metazoa</taxon>
        <taxon>Ecdysozoa</taxon>
        <taxon>Arthropoda</taxon>
        <taxon>Hexapoda</taxon>
        <taxon>Insecta</taxon>
        <taxon>Pterygota</taxon>
        <taxon>Neoptera</taxon>
        <taxon>Endopterygota</taxon>
        <taxon>Diptera</taxon>
        <taxon>Brachycera</taxon>
        <taxon>Muscomorpha</taxon>
        <taxon>Oestroidea</taxon>
        <taxon>Calliphoridae</taxon>
        <taxon>Luciliinae</taxon>
        <taxon>Lucilia</taxon>
    </lineage>
</organism>
<dbReference type="EC" id="2.7.7.2" evidence="2"/>
<dbReference type="Gene3D" id="3.40.50.620">
    <property type="entry name" value="HUPs"/>
    <property type="match status" value="1"/>
</dbReference>
<evidence type="ECO:0000313" key="15">
    <source>
        <dbReference type="Proteomes" id="UP000037069"/>
    </source>
</evidence>
<evidence type="ECO:0000256" key="6">
    <source>
        <dbReference type="ARBA" id="ARBA00022695"/>
    </source>
</evidence>
<dbReference type="EMBL" id="JRES01001343">
    <property type="protein sequence ID" value="KNC23540.1"/>
    <property type="molecule type" value="Genomic_DNA"/>
</dbReference>
<evidence type="ECO:0000256" key="9">
    <source>
        <dbReference type="ARBA" id="ARBA00022840"/>
    </source>
</evidence>
<evidence type="ECO:0000256" key="12">
    <source>
        <dbReference type="ARBA" id="ARBA00049494"/>
    </source>
</evidence>
<dbReference type="Pfam" id="PF01507">
    <property type="entry name" value="PAPS_reduct"/>
    <property type="match status" value="1"/>
</dbReference>
<dbReference type="InterPro" id="IPR014729">
    <property type="entry name" value="Rossmann-like_a/b/a_fold"/>
</dbReference>
<evidence type="ECO:0000313" key="14">
    <source>
        <dbReference type="EMBL" id="KNC23540.1"/>
    </source>
</evidence>
<evidence type="ECO:0000256" key="1">
    <source>
        <dbReference type="ARBA" id="ARBA00004726"/>
    </source>
</evidence>
<keyword evidence="5" id="KW-0808">Transferase</keyword>
<dbReference type="GO" id="GO:0005524">
    <property type="term" value="F:ATP binding"/>
    <property type="evidence" value="ECO:0007669"/>
    <property type="project" value="UniProtKB-KW"/>
</dbReference>